<evidence type="ECO:0000256" key="1">
    <source>
        <dbReference type="ARBA" id="ARBA00023015"/>
    </source>
</evidence>
<dbReference type="Gene3D" id="1.10.10.10">
    <property type="entry name" value="Winged helix-like DNA-binding domain superfamily/Winged helix DNA-binding domain"/>
    <property type="match status" value="1"/>
</dbReference>
<protein>
    <submittedName>
        <fullName evidence="6">GntR family transcriptional regulator</fullName>
    </submittedName>
</protein>
<keyword evidence="7" id="KW-1185">Reference proteome</keyword>
<keyword evidence="1" id="KW-0805">Transcription regulation</keyword>
<dbReference type="SMART" id="SM00895">
    <property type="entry name" value="FCD"/>
    <property type="match status" value="1"/>
</dbReference>
<organism evidence="6 7">
    <name type="scientific">Alicyclobacillus mengziensis</name>
    <dbReference type="NCBI Taxonomy" id="2931921"/>
    <lineage>
        <taxon>Bacteria</taxon>
        <taxon>Bacillati</taxon>
        <taxon>Bacillota</taxon>
        <taxon>Bacilli</taxon>
        <taxon>Bacillales</taxon>
        <taxon>Alicyclobacillaceae</taxon>
        <taxon>Alicyclobacillus</taxon>
    </lineage>
</organism>
<dbReference type="SMART" id="SM00345">
    <property type="entry name" value="HTH_GNTR"/>
    <property type="match status" value="1"/>
</dbReference>
<dbReference type="SUPFAM" id="SSF48008">
    <property type="entry name" value="GntR ligand-binding domain-like"/>
    <property type="match status" value="1"/>
</dbReference>
<dbReference type="Gene3D" id="1.20.120.530">
    <property type="entry name" value="GntR ligand-binding domain-like"/>
    <property type="match status" value="1"/>
</dbReference>
<dbReference type="Pfam" id="PF00392">
    <property type="entry name" value="GntR"/>
    <property type="match status" value="1"/>
</dbReference>
<keyword evidence="2" id="KW-0238">DNA-binding</keyword>
<sequence>MKLKPKPIQRAEPLSEQVYRYVREAILSGRLAPGEKIVETKLATQLQVSRSPVREAMQLLYTEQLVVEQDGAMCVFQPSTGDLYELYDLRLAVEPAATRKAAELSGEKAVTQRDRTVGGQHRSRPDNMIDHLTLLEANLKETRRCLEDKDMKTLLRLNAEFHQTIWEMSGNTRFIRILENAADLIQYYCLLVLDINNQQTNILKEHTEIYEAILRGDADMAGMAMFDHISKDLDVIRNQALLSSQQ</sequence>
<name>A0A9X7VZG4_9BACL</name>
<dbReference type="PANTHER" id="PTHR43537:SF5">
    <property type="entry name" value="UXU OPERON TRANSCRIPTIONAL REGULATOR"/>
    <property type="match status" value="1"/>
</dbReference>
<feature type="domain" description="HTH gntR-type" evidence="5">
    <location>
        <begin position="12"/>
        <end position="79"/>
    </location>
</feature>
<dbReference type="GO" id="GO:0003677">
    <property type="term" value="F:DNA binding"/>
    <property type="evidence" value="ECO:0007669"/>
    <property type="project" value="UniProtKB-KW"/>
</dbReference>
<dbReference type="EMBL" id="CP071182">
    <property type="protein sequence ID" value="QSO47844.1"/>
    <property type="molecule type" value="Genomic_DNA"/>
</dbReference>
<dbReference type="PROSITE" id="PS50949">
    <property type="entry name" value="HTH_GNTR"/>
    <property type="match status" value="1"/>
</dbReference>
<evidence type="ECO:0000256" key="3">
    <source>
        <dbReference type="ARBA" id="ARBA00023163"/>
    </source>
</evidence>
<dbReference type="CDD" id="cd07377">
    <property type="entry name" value="WHTH_GntR"/>
    <property type="match status" value="1"/>
</dbReference>
<keyword evidence="3" id="KW-0804">Transcription</keyword>
<dbReference type="KEGG" id="afx:JZ786_02015"/>
<gene>
    <name evidence="6" type="ORF">JZ786_02015</name>
</gene>
<evidence type="ECO:0000313" key="6">
    <source>
        <dbReference type="EMBL" id="QSO47844.1"/>
    </source>
</evidence>
<evidence type="ECO:0000256" key="2">
    <source>
        <dbReference type="ARBA" id="ARBA00023125"/>
    </source>
</evidence>
<evidence type="ECO:0000259" key="5">
    <source>
        <dbReference type="PROSITE" id="PS50949"/>
    </source>
</evidence>
<dbReference type="GO" id="GO:0003700">
    <property type="term" value="F:DNA-binding transcription factor activity"/>
    <property type="evidence" value="ECO:0007669"/>
    <property type="project" value="InterPro"/>
</dbReference>
<evidence type="ECO:0000256" key="4">
    <source>
        <dbReference type="SAM" id="MobiDB-lite"/>
    </source>
</evidence>
<dbReference type="RefSeq" id="WP_206657187.1">
    <property type="nucleotide sequence ID" value="NZ_CP071182.1"/>
</dbReference>
<dbReference type="Pfam" id="PF07729">
    <property type="entry name" value="FCD"/>
    <property type="match status" value="1"/>
</dbReference>
<feature type="region of interest" description="Disordered" evidence="4">
    <location>
        <begin position="104"/>
        <end position="123"/>
    </location>
</feature>
<dbReference type="SUPFAM" id="SSF46785">
    <property type="entry name" value="Winged helix' DNA-binding domain"/>
    <property type="match status" value="1"/>
</dbReference>
<accession>A0A9X7VZG4</accession>
<dbReference type="AlphaFoldDB" id="A0A9X7VZG4"/>
<dbReference type="InterPro" id="IPR008920">
    <property type="entry name" value="TF_FadR/GntR_C"/>
</dbReference>
<feature type="compositionally biased region" description="Basic and acidic residues" evidence="4">
    <location>
        <begin position="104"/>
        <end position="116"/>
    </location>
</feature>
<dbReference type="InterPro" id="IPR011711">
    <property type="entry name" value="GntR_C"/>
</dbReference>
<dbReference type="InterPro" id="IPR036388">
    <property type="entry name" value="WH-like_DNA-bd_sf"/>
</dbReference>
<proteinExistence type="predicted"/>
<dbReference type="InterPro" id="IPR000524">
    <property type="entry name" value="Tscrpt_reg_HTH_GntR"/>
</dbReference>
<evidence type="ECO:0000313" key="7">
    <source>
        <dbReference type="Proteomes" id="UP000663505"/>
    </source>
</evidence>
<dbReference type="Proteomes" id="UP000663505">
    <property type="component" value="Chromosome"/>
</dbReference>
<reference evidence="6 7" key="1">
    <citation type="submission" date="2021-02" db="EMBL/GenBank/DDBJ databases">
        <title>Alicyclobacillus curvatus sp. nov. and Alicyclobacillus mengziensis sp. nov., two acidophilic bacteria isolated from acid mine drainage.</title>
        <authorList>
            <person name="Huang Y."/>
        </authorList>
    </citation>
    <scope>NUCLEOTIDE SEQUENCE [LARGE SCALE GENOMIC DNA]</scope>
    <source>
        <strain evidence="6 7">S30H14</strain>
    </source>
</reference>
<dbReference type="InterPro" id="IPR036390">
    <property type="entry name" value="WH_DNA-bd_sf"/>
</dbReference>
<dbReference type="PANTHER" id="PTHR43537">
    <property type="entry name" value="TRANSCRIPTIONAL REGULATOR, GNTR FAMILY"/>
    <property type="match status" value="1"/>
</dbReference>